<dbReference type="InterPro" id="IPR036678">
    <property type="entry name" value="MutS_con_dom_sf"/>
</dbReference>
<dbReference type="Pfam" id="PF05188">
    <property type="entry name" value="MutS_II"/>
    <property type="match status" value="1"/>
</dbReference>
<dbReference type="InterPro" id="IPR007696">
    <property type="entry name" value="DNA_mismatch_repair_MutS_core"/>
</dbReference>
<evidence type="ECO:0000256" key="7">
    <source>
        <dbReference type="ARBA" id="ARBA00023204"/>
    </source>
</evidence>
<evidence type="ECO:0000313" key="13">
    <source>
        <dbReference type="EMBL" id="OGC42998.1"/>
    </source>
</evidence>
<sequence length="780" mass="87821">MFEQYQQIKNKYKDNLLLFRVGDFYEFYYDDAKLASSCLGITLTAKTIQKGIKVPLAGVPIKASENYIARLVKLGFKIAICEQLEPATKGKKLVARDVVEVITPGTILRPSLLDEKKPLFIAGCLPDEKKVGVAFCDITSGEFSCCEVEPEQLNELLLRKEVREIVLPEGINIDCRITITHLDGYHYVSEIAHKKICEHFKVLKLDGFGIEGLNLAIGASGALLYYLSESQKTTLGHIDRLTLFQAHDTMYLDATTRRNLEIFENIQGNDERSLLSIVDNCLTFFGKRYLRRALQEPLLNVEKIEARLDAVEEFRQKEFLRQELRAALKMINDVERITSRLACQRIMPREMIALKNSLRVYPKVKELIENCVANVISDIYKQISDFSEVTTAIEKSIIDEPPAALDEGGIIRSGYSKELDELRDIAKGGKQWLIGYETQERQRTGINSLKVAYNSIFGYYIEVTKPNLSAVPSDYIRKQTLANAERFYTAMLKEFEEKIMNAEAKITVLEYELYVAVRDEIAKYAESILNATRALAVLDMLQGFAQNAVLNNYARPEISDDAKLSIIEGRHPVVEKILEKGSYVPNDVMLDRNANQVLLITGPNMAGKSTYLRQVALISIMAQIGSFVPVKEARIGLVDKIFTRIGASDDISRGVSTFLAEMMETANILNNITDHSLVILDEVGRGTSTYDGLALAWAVVEYLHANKKPRTLFATHFHELTRIEDFMSGVKNFNFLVKEWGDEIIFLRKISPGPSDQSYGIQVARLAGLPGSVISRAKEV</sequence>
<dbReference type="Gene3D" id="3.40.50.300">
    <property type="entry name" value="P-loop containing nucleotide triphosphate hydrolases"/>
    <property type="match status" value="1"/>
</dbReference>
<organism evidence="13 14">
    <name type="scientific">candidate division WOR-3 bacterium RBG_13_43_14</name>
    <dbReference type="NCBI Taxonomy" id="1802590"/>
    <lineage>
        <taxon>Bacteria</taxon>
        <taxon>Bacteria division WOR-3</taxon>
    </lineage>
</organism>
<feature type="non-terminal residue" evidence="13">
    <location>
        <position position="780"/>
    </location>
</feature>
<dbReference type="GO" id="GO:0005829">
    <property type="term" value="C:cytosol"/>
    <property type="evidence" value="ECO:0007669"/>
    <property type="project" value="TreeGrafter"/>
</dbReference>
<dbReference type="InterPro" id="IPR007861">
    <property type="entry name" value="DNA_mismatch_repair_MutS_clamp"/>
</dbReference>
<dbReference type="Pfam" id="PF01624">
    <property type="entry name" value="MutS_I"/>
    <property type="match status" value="1"/>
</dbReference>
<evidence type="ECO:0000256" key="8">
    <source>
        <dbReference type="ARBA" id="ARBA00024647"/>
    </source>
</evidence>
<evidence type="ECO:0000256" key="5">
    <source>
        <dbReference type="ARBA" id="ARBA00022840"/>
    </source>
</evidence>
<feature type="coiled-coil region" evidence="11">
    <location>
        <begin position="485"/>
        <end position="512"/>
    </location>
</feature>
<dbReference type="GO" id="GO:0006298">
    <property type="term" value="P:mismatch repair"/>
    <property type="evidence" value="ECO:0007669"/>
    <property type="project" value="UniProtKB-UniRule"/>
</dbReference>
<dbReference type="InterPro" id="IPR017261">
    <property type="entry name" value="DNA_mismatch_repair_MutS/MSH"/>
</dbReference>
<dbReference type="InterPro" id="IPR005748">
    <property type="entry name" value="DNA_mismatch_repair_MutS"/>
</dbReference>
<dbReference type="InterPro" id="IPR036187">
    <property type="entry name" value="DNA_mismatch_repair_MutS_sf"/>
</dbReference>
<dbReference type="Pfam" id="PF05192">
    <property type="entry name" value="MutS_III"/>
    <property type="match status" value="1"/>
</dbReference>
<keyword evidence="4 10" id="KW-0227">DNA damage</keyword>
<evidence type="ECO:0000256" key="3">
    <source>
        <dbReference type="ARBA" id="ARBA00022741"/>
    </source>
</evidence>
<dbReference type="SMART" id="SM00534">
    <property type="entry name" value="MUTSac"/>
    <property type="match status" value="1"/>
</dbReference>
<evidence type="ECO:0000256" key="11">
    <source>
        <dbReference type="SAM" id="Coils"/>
    </source>
</evidence>
<accession>A0A1F4UDH0</accession>
<dbReference type="InterPro" id="IPR007860">
    <property type="entry name" value="DNA_mmatch_repair_MutS_con_dom"/>
</dbReference>
<evidence type="ECO:0000256" key="4">
    <source>
        <dbReference type="ARBA" id="ARBA00022763"/>
    </source>
</evidence>
<dbReference type="GO" id="GO:0030983">
    <property type="term" value="F:mismatched DNA binding"/>
    <property type="evidence" value="ECO:0007669"/>
    <property type="project" value="InterPro"/>
</dbReference>
<dbReference type="InterPro" id="IPR007695">
    <property type="entry name" value="DNA_mismatch_repair_MutS-lik_N"/>
</dbReference>
<dbReference type="PIRSF" id="PIRSF037677">
    <property type="entry name" value="DNA_mis_repair_Msh6"/>
    <property type="match status" value="1"/>
</dbReference>
<dbReference type="CDD" id="cd03284">
    <property type="entry name" value="ABC_MutS1"/>
    <property type="match status" value="1"/>
</dbReference>
<dbReference type="Gene3D" id="1.10.1420.10">
    <property type="match status" value="2"/>
</dbReference>
<gene>
    <name evidence="13" type="ORF">A2Y85_02960</name>
</gene>
<dbReference type="PROSITE" id="PS00486">
    <property type="entry name" value="DNA_MISMATCH_REPAIR_2"/>
    <property type="match status" value="1"/>
</dbReference>
<name>A0A1F4UDH0_UNCW3</name>
<dbReference type="InterPro" id="IPR045076">
    <property type="entry name" value="MutS"/>
</dbReference>
<dbReference type="SUPFAM" id="SSF48334">
    <property type="entry name" value="DNA repair protein MutS, domain III"/>
    <property type="match status" value="1"/>
</dbReference>
<evidence type="ECO:0000256" key="1">
    <source>
        <dbReference type="ARBA" id="ARBA00006271"/>
    </source>
</evidence>
<dbReference type="NCBIfam" id="TIGR01070">
    <property type="entry name" value="mutS1"/>
    <property type="match status" value="1"/>
</dbReference>
<dbReference type="Gene3D" id="3.40.1170.10">
    <property type="entry name" value="DNA repair protein MutS, domain I"/>
    <property type="match status" value="1"/>
</dbReference>
<evidence type="ECO:0000256" key="6">
    <source>
        <dbReference type="ARBA" id="ARBA00023125"/>
    </source>
</evidence>
<dbReference type="EMBL" id="MEUM01000041">
    <property type="protein sequence ID" value="OGC42998.1"/>
    <property type="molecule type" value="Genomic_DNA"/>
</dbReference>
<proteinExistence type="inferred from homology"/>
<keyword evidence="6 10" id="KW-0238">DNA-binding</keyword>
<dbReference type="Pfam" id="PF00488">
    <property type="entry name" value="MutS_V"/>
    <property type="match status" value="1"/>
</dbReference>
<dbReference type="HAMAP" id="MF_00096">
    <property type="entry name" value="MutS"/>
    <property type="match status" value="1"/>
</dbReference>
<dbReference type="SUPFAM" id="SSF52540">
    <property type="entry name" value="P-loop containing nucleoside triphosphate hydrolases"/>
    <property type="match status" value="1"/>
</dbReference>
<dbReference type="Gene3D" id="3.30.420.110">
    <property type="entry name" value="MutS, connector domain"/>
    <property type="match status" value="1"/>
</dbReference>
<comment type="similarity">
    <text evidence="1 10">Belongs to the DNA mismatch repair MutS family.</text>
</comment>
<feature type="domain" description="DNA mismatch repair proteins mutS family" evidence="12">
    <location>
        <begin position="676"/>
        <end position="692"/>
    </location>
</feature>
<dbReference type="InterPro" id="IPR027417">
    <property type="entry name" value="P-loop_NTPase"/>
</dbReference>
<dbReference type="FunFam" id="3.40.50.300:FF:000870">
    <property type="entry name" value="MutS protein homolog 4"/>
    <property type="match status" value="1"/>
</dbReference>
<dbReference type="Pfam" id="PF05190">
    <property type="entry name" value="MutS_IV"/>
    <property type="match status" value="1"/>
</dbReference>
<evidence type="ECO:0000256" key="9">
    <source>
        <dbReference type="NCBIfam" id="TIGR01070"/>
    </source>
</evidence>
<reference evidence="13 14" key="1">
    <citation type="journal article" date="2016" name="Nat. Commun.">
        <title>Thousands of microbial genomes shed light on interconnected biogeochemical processes in an aquifer system.</title>
        <authorList>
            <person name="Anantharaman K."/>
            <person name="Brown C.T."/>
            <person name="Hug L.A."/>
            <person name="Sharon I."/>
            <person name="Castelle C.J."/>
            <person name="Probst A.J."/>
            <person name="Thomas B.C."/>
            <person name="Singh A."/>
            <person name="Wilkins M.J."/>
            <person name="Karaoz U."/>
            <person name="Brodie E.L."/>
            <person name="Williams K.H."/>
            <person name="Hubbard S.S."/>
            <person name="Banfield J.F."/>
        </authorList>
    </citation>
    <scope>NUCLEOTIDE SEQUENCE [LARGE SCALE GENOMIC DNA]</scope>
</reference>
<dbReference type="SUPFAM" id="SSF53150">
    <property type="entry name" value="DNA repair protein MutS, domain II"/>
    <property type="match status" value="1"/>
</dbReference>
<dbReference type="SUPFAM" id="SSF55271">
    <property type="entry name" value="DNA repair protein MutS, domain I"/>
    <property type="match status" value="1"/>
</dbReference>
<dbReference type="PANTHER" id="PTHR11361:SF34">
    <property type="entry name" value="DNA MISMATCH REPAIR PROTEIN MSH1, MITOCHONDRIAL"/>
    <property type="match status" value="1"/>
</dbReference>
<comment type="function">
    <text evidence="8">This protein is involved in the repair of mismatches in DNA. It is possible that it carries out the mismatch recognition step. This protein has a weak ATPase activity.</text>
</comment>
<comment type="caution">
    <text evidence="13">The sequence shown here is derived from an EMBL/GenBank/DDBJ whole genome shotgun (WGS) entry which is preliminary data.</text>
</comment>
<dbReference type="NCBIfam" id="NF003810">
    <property type="entry name" value="PRK05399.1"/>
    <property type="match status" value="1"/>
</dbReference>
<dbReference type="GO" id="GO:0005524">
    <property type="term" value="F:ATP binding"/>
    <property type="evidence" value="ECO:0007669"/>
    <property type="project" value="UniProtKB-UniRule"/>
</dbReference>
<evidence type="ECO:0000256" key="2">
    <source>
        <dbReference type="ARBA" id="ARBA00021982"/>
    </source>
</evidence>
<dbReference type="SMART" id="SM00533">
    <property type="entry name" value="MUTSd"/>
    <property type="match status" value="1"/>
</dbReference>
<keyword evidence="7 10" id="KW-0234">DNA repair</keyword>
<dbReference type="GO" id="GO:0140664">
    <property type="term" value="F:ATP-dependent DNA damage sensor activity"/>
    <property type="evidence" value="ECO:0007669"/>
    <property type="project" value="InterPro"/>
</dbReference>
<evidence type="ECO:0000259" key="12">
    <source>
        <dbReference type="PROSITE" id="PS00486"/>
    </source>
</evidence>
<keyword evidence="5" id="KW-0067">ATP-binding</keyword>
<dbReference type="Proteomes" id="UP000177025">
    <property type="component" value="Unassembled WGS sequence"/>
</dbReference>
<evidence type="ECO:0000256" key="10">
    <source>
        <dbReference type="RuleBase" id="RU003756"/>
    </source>
</evidence>
<dbReference type="AlphaFoldDB" id="A0A1F4UDH0"/>
<protein>
    <recommendedName>
        <fullName evidence="2 9">DNA mismatch repair protein MutS</fullName>
    </recommendedName>
</protein>
<evidence type="ECO:0000313" key="14">
    <source>
        <dbReference type="Proteomes" id="UP000177025"/>
    </source>
</evidence>
<keyword evidence="3 10" id="KW-0547">Nucleotide-binding</keyword>
<dbReference type="PANTHER" id="PTHR11361">
    <property type="entry name" value="DNA MISMATCH REPAIR PROTEIN MUTS FAMILY MEMBER"/>
    <property type="match status" value="1"/>
</dbReference>
<dbReference type="InterPro" id="IPR000432">
    <property type="entry name" value="DNA_mismatch_repair_MutS_C"/>
</dbReference>
<keyword evidence="11" id="KW-0175">Coiled coil</keyword>
<dbReference type="InterPro" id="IPR016151">
    <property type="entry name" value="DNA_mismatch_repair_MutS_N"/>
</dbReference>